<evidence type="ECO:0000256" key="7">
    <source>
        <dbReference type="ARBA" id="ARBA00080321"/>
    </source>
</evidence>
<keyword evidence="8" id="KW-0040">ANK repeat</keyword>
<feature type="repeat" description="ANK" evidence="8">
    <location>
        <begin position="348"/>
        <end position="380"/>
    </location>
</feature>
<dbReference type="Gene3D" id="3.40.50.300">
    <property type="entry name" value="P-loop containing nucleotide triphosphate hydrolases"/>
    <property type="match status" value="2"/>
</dbReference>
<sequence>MPEQSNDYRVVVFGAGGVGKSSLVLRFVRGTFRESYVPTIEDTYRQSLRANVNWKIAAERRHFLYEVEPLFDDWHSQVPNLRDFFRPREIDWLLENFVKSSEPKKLIEFVVRTGYVDEPELGEGGRPVLRRTTPIHIAARRANCHEVIGELFKIYNRFDVNYVSERGDSTHFHLACRFGCDDAVARFLERGQDPNCLVLETGDTPLHLALANLHREDGRKVVELLLEKGANPNSVNANGSTPLHVICQDDRDDWVAAKMLLELSQKHYQWVQLDVRDGSGNAPVHWALRRGNRFVFGLLLAKGADANVTNAEGSTPLHIICEKYQDNSLYLIPFLNNYNVNVNAQDKWGNTALHLALRNNNYGLVRRLLHKYANPNLANAQRLSPLHLICRRTVEENDLLDTFFRIMKSLPERERGATVEVDAPDDLNRTMLQWAMASGFKKIAETLLRNGADPNLADAEGSTPLHRICTSDSDDIDLLERFFEVCRDIGRTVQVDAVDNLGQTPLQRAVSNLKPKIIDVLLRNGANLSKFEFPDKDYFATEFEPNGLNIETDALRVACRTLAVVKQLEDRNYEPDRSVALQIMKLFDKYGLFDESARTDLETCLNADEEFSNRLKNIMINPGLSLYDLIQLLTKEAKARLTLENYFDFAHSNKLSELSARHRRACVVHLFQKVARGFVEAHATQLFFCQPHTASFADTPIYRVGGERLAAAAAAAAVEKLLTRSQTSELNVNLQVCTRRGDNEAAVAASAASTPVGGVYKRFLELGTLLLQRDSLCSDNARAIPRCAKGHAFILVYSVSSRQSFEELRPIWAVIRDIKGQDISQIPIMLVGNKCDESPSRREVTQSEGQAEADSWGCGFLETSAKTNHNVNALFRDLLTLEKNRSVSLQPRIYLTGLKMRLSRCILATKKQFGRNFAYWKKRNVPTVWSPRAFFGNFGPCLFMQQSVESFFHELYEAADGERLVGYWVFDKPHVKDEPQEVDERSTESTSAAHFDSGCNSNQEQQRTFKKLITKQTVRLNAWYSWNERGQMQNWSWQWYFVLLLRLLQSTVKNTAVLVHGARFIVRREAGSGAEFKDDTEARSGKDGAAKEYYTLECLLFLLKHVQLTHPVYVRQAATENIPVVRRPDRKDLLAYLYGESSTSTAIDKSAPLEIPTQVKRTAEDGLEGLPATKKPRFEETHVQKVKEQLAARLDAPKEASVTVDNIKSLSEAMSVEKIAAIKAKRLAKKRTTIKENDDIGMGSDLRVILDMDVDETKDIVAKERQWRTRTTILQSSGKTFAKDIMAILQSIKVREEGRHKAPMAPAPMITPRSTPMRPLPQPAVYNRYDQERFIRQKEETEGFKIDTMGTYHGMTLKSVTEGTNPAIRKPQPSSHGNPSSTPSNEHMSASATKPNPNLQNKRLSRTPIIIIPSAFTSLITMINAKDILQDLKFVSNEDKRKQGARRENEILLQRRKDGGLTVPYRIVDNPLKLSPSDWERVVAVFVMGPAWQFKGWPFDGNPVEIFSKICAFHIKYDEMRVDTNVARWAVTIIELSKTKRHLDRAAIMQFWEVLDAHMIKNKPHLRF</sequence>
<dbReference type="Pfam" id="PF00071">
    <property type="entry name" value="Ras"/>
    <property type="match status" value="2"/>
</dbReference>
<dbReference type="GO" id="GO:0006368">
    <property type="term" value="P:transcription elongation by RNA polymerase II"/>
    <property type="evidence" value="ECO:0007669"/>
    <property type="project" value="InterPro"/>
</dbReference>
<reference evidence="12 13" key="1">
    <citation type="submission" date="2020-02" db="EMBL/GenBank/DDBJ databases">
        <authorList>
            <person name="Ferguson B K."/>
        </authorList>
    </citation>
    <scope>NUCLEOTIDE SEQUENCE [LARGE SCALE GENOMIC DNA]</scope>
</reference>
<dbReference type="SMART" id="SM00248">
    <property type="entry name" value="ANK"/>
    <property type="match status" value="10"/>
</dbReference>
<evidence type="ECO:0000256" key="8">
    <source>
        <dbReference type="PROSITE-ProRule" id="PRU00023"/>
    </source>
</evidence>
<keyword evidence="4" id="KW-0539">Nucleus</keyword>
<proteinExistence type="inferred from homology"/>
<dbReference type="Pfam" id="PF05179">
    <property type="entry name" value="CDC73_C"/>
    <property type="match status" value="1"/>
</dbReference>
<feature type="repeat" description="ANK" evidence="8">
    <location>
        <begin position="501"/>
        <end position="533"/>
    </location>
</feature>
<dbReference type="InterPro" id="IPR038103">
    <property type="entry name" value="CDC73_C_sf"/>
</dbReference>
<dbReference type="GO" id="GO:0000122">
    <property type="term" value="P:negative regulation of transcription by RNA polymerase II"/>
    <property type="evidence" value="ECO:0007669"/>
    <property type="project" value="UniProtKB-ARBA"/>
</dbReference>
<keyword evidence="3" id="KW-0804">Transcription</keyword>
<evidence type="ECO:0000313" key="13">
    <source>
        <dbReference type="Proteomes" id="UP000479190"/>
    </source>
</evidence>
<dbReference type="InterPro" id="IPR001806">
    <property type="entry name" value="Small_GTPase"/>
</dbReference>
<dbReference type="PROSITE" id="PS50297">
    <property type="entry name" value="ANK_REP_REGION"/>
    <property type="match status" value="5"/>
</dbReference>
<dbReference type="InterPro" id="IPR007852">
    <property type="entry name" value="Cdc73/Parafibromin"/>
</dbReference>
<feature type="compositionally biased region" description="Polar residues" evidence="9">
    <location>
        <begin position="1372"/>
        <end position="1401"/>
    </location>
</feature>
<dbReference type="InterPro" id="IPR036770">
    <property type="entry name" value="Ankyrin_rpt-contain_sf"/>
</dbReference>
<dbReference type="PROSITE" id="PS50088">
    <property type="entry name" value="ANK_REPEAT"/>
    <property type="match status" value="6"/>
</dbReference>
<dbReference type="GO" id="GO:0032968">
    <property type="term" value="P:positive regulation of transcription elongation by RNA polymerase II"/>
    <property type="evidence" value="ECO:0007669"/>
    <property type="project" value="TreeGrafter"/>
</dbReference>
<dbReference type="InterPro" id="IPR002110">
    <property type="entry name" value="Ankyrin_rpt"/>
</dbReference>
<feature type="compositionally biased region" description="Polar residues" evidence="9">
    <location>
        <begin position="988"/>
        <end position="1003"/>
    </location>
</feature>
<dbReference type="PRINTS" id="PR00449">
    <property type="entry name" value="RASTRNSFRMNG"/>
</dbReference>
<accession>A0A6H5IWA2</accession>
<feature type="compositionally biased region" description="Basic and acidic residues" evidence="9">
    <location>
        <begin position="978"/>
        <end position="987"/>
    </location>
</feature>
<dbReference type="GO" id="GO:0000993">
    <property type="term" value="F:RNA polymerase II complex binding"/>
    <property type="evidence" value="ECO:0007669"/>
    <property type="project" value="TreeGrafter"/>
</dbReference>
<evidence type="ECO:0000256" key="5">
    <source>
        <dbReference type="ARBA" id="ARBA00023306"/>
    </source>
</evidence>
<dbReference type="SUPFAM" id="SSF48403">
    <property type="entry name" value="Ankyrin repeat"/>
    <property type="match status" value="1"/>
</dbReference>
<feature type="repeat" description="ANK" evidence="8">
    <location>
        <begin position="279"/>
        <end position="311"/>
    </location>
</feature>
<dbReference type="SUPFAM" id="SSF52540">
    <property type="entry name" value="P-loop containing nucleoside triphosphate hydrolases"/>
    <property type="match status" value="2"/>
</dbReference>
<dbReference type="InterPro" id="IPR027417">
    <property type="entry name" value="P-loop_NTPase"/>
</dbReference>
<dbReference type="FunFam" id="3.40.50.11990:FF:000001">
    <property type="entry name" value="Cell division cycle 73"/>
    <property type="match status" value="1"/>
</dbReference>
<dbReference type="PROSITE" id="PS51421">
    <property type="entry name" value="RAS"/>
    <property type="match status" value="1"/>
</dbReference>
<comment type="similarity">
    <text evidence="2">Belongs to the CDC73 family.</text>
</comment>
<dbReference type="PANTHER" id="PTHR12466">
    <property type="entry name" value="CDC73 DOMAIN PROTEIN"/>
    <property type="match status" value="1"/>
</dbReference>
<dbReference type="OrthoDB" id="2186602at2759"/>
<feature type="domain" description="Cell division control protein 73 C-terminal" evidence="10">
    <location>
        <begin position="1405"/>
        <end position="1557"/>
    </location>
</feature>
<gene>
    <name evidence="12" type="ORF">TBRA_LOCUS11947</name>
</gene>
<dbReference type="GO" id="GO:0003924">
    <property type="term" value="F:GTPase activity"/>
    <property type="evidence" value="ECO:0007669"/>
    <property type="project" value="InterPro"/>
</dbReference>
<comment type="subcellular location">
    <subcellularLocation>
        <location evidence="1">Nucleus</location>
    </subcellularLocation>
</comment>
<dbReference type="EMBL" id="CADCXV010001011">
    <property type="protein sequence ID" value="CAB0040219.1"/>
    <property type="molecule type" value="Genomic_DNA"/>
</dbReference>
<feature type="region of interest" description="Disordered" evidence="9">
    <location>
        <begin position="1363"/>
        <end position="1401"/>
    </location>
</feature>
<feature type="repeat" description="ANK" evidence="8">
    <location>
        <begin position="427"/>
        <end position="459"/>
    </location>
</feature>
<dbReference type="Gene3D" id="1.25.40.20">
    <property type="entry name" value="Ankyrin repeat-containing domain"/>
    <property type="match status" value="3"/>
</dbReference>
<dbReference type="Pfam" id="PF16050">
    <property type="entry name" value="CDC73_N"/>
    <property type="match status" value="1"/>
</dbReference>
<feature type="repeat" description="ANK" evidence="8">
    <location>
        <begin position="201"/>
        <end position="237"/>
    </location>
</feature>
<organism evidence="12 13">
    <name type="scientific">Trichogramma brassicae</name>
    <dbReference type="NCBI Taxonomy" id="86971"/>
    <lineage>
        <taxon>Eukaryota</taxon>
        <taxon>Metazoa</taxon>
        <taxon>Ecdysozoa</taxon>
        <taxon>Arthropoda</taxon>
        <taxon>Hexapoda</taxon>
        <taxon>Insecta</taxon>
        <taxon>Pterygota</taxon>
        <taxon>Neoptera</taxon>
        <taxon>Endopterygota</taxon>
        <taxon>Hymenoptera</taxon>
        <taxon>Apocrita</taxon>
        <taxon>Proctotrupomorpha</taxon>
        <taxon>Chalcidoidea</taxon>
        <taxon>Trichogrammatidae</taxon>
        <taxon>Trichogramma</taxon>
    </lineage>
</organism>
<dbReference type="GO" id="GO:0016593">
    <property type="term" value="C:Cdc73/Paf1 complex"/>
    <property type="evidence" value="ECO:0007669"/>
    <property type="project" value="InterPro"/>
</dbReference>
<evidence type="ECO:0000256" key="3">
    <source>
        <dbReference type="ARBA" id="ARBA00023163"/>
    </source>
</evidence>
<feature type="domain" description="Paf1 complex subunit Cdc73 N-terminal" evidence="11">
    <location>
        <begin position="1083"/>
        <end position="1333"/>
    </location>
</feature>
<feature type="region of interest" description="Disordered" evidence="9">
    <location>
        <begin position="978"/>
        <end position="1003"/>
    </location>
</feature>
<evidence type="ECO:0000256" key="9">
    <source>
        <dbReference type="SAM" id="MobiDB-lite"/>
    </source>
</evidence>
<dbReference type="GO" id="GO:0005525">
    <property type="term" value="F:GTP binding"/>
    <property type="evidence" value="ECO:0007669"/>
    <property type="project" value="InterPro"/>
</dbReference>
<dbReference type="Gene3D" id="3.40.50.11990">
    <property type="entry name" value="RNA polymerase II accessory factor, Cdc73 C-terminal domain"/>
    <property type="match status" value="1"/>
</dbReference>
<dbReference type="SMART" id="SM00173">
    <property type="entry name" value="RAS"/>
    <property type="match status" value="1"/>
</dbReference>
<feature type="region of interest" description="Disordered" evidence="9">
    <location>
        <begin position="1299"/>
        <end position="1319"/>
    </location>
</feature>
<dbReference type="Pfam" id="PF12796">
    <property type="entry name" value="Ank_2"/>
    <property type="match status" value="3"/>
</dbReference>
<dbReference type="InterPro" id="IPR032041">
    <property type="entry name" value="Cdc73_N"/>
</dbReference>
<feature type="repeat" description="ANK" evidence="8">
    <location>
        <begin position="312"/>
        <end position="347"/>
    </location>
</feature>
<keyword evidence="13" id="KW-1185">Reference proteome</keyword>
<evidence type="ECO:0000256" key="1">
    <source>
        <dbReference type="ARBA" id="ARBA00004123"/>
    </source>
</evidence>
<evidence type="ECO:0000259" key="10">
    <source>
        <dbReference type="Pfam" id="PF05179"/>
    </source>
</evidence>
<name>A0A6H5IWA2_9HYME</name>
<keyword evidence="5" id="KW-0131">Cell cycle</keyword>
<dbReference type="PROSITE" id="PS51419">
    <property type="entry name" value="RAB"/>
    <property type="match status" value="1"/>
</dbReference>
<evidence type="ECO:0000256" key="4">
    <source>
        <dbReference type="ARBA" id="ARBA00023242"/>
    </source>
</evidence>
<evidence type="ECO:0000256" key="2">
    <source>
        <dbReference type="ARBA" id="ARBA00010427"/>
    </source>
</evidence>
<dbReference type="PANTHER" id="PTHR12466:SF8">
    <property type="entry name" value="PARAFIBROMIN"/>
    <property type="match status" value="1"/>
</dbReference>
<protein>
    <recommendedName>
        <fullName evidence="6">Parafibromin</fullName>
    </recommendedName>
    <alternativeName>
        <fullName evidence="7">Cell division cycle protein 73 homolog</fullName>
    </alternativeName>
</protein>
<evidence type="ECO:0000259" key="11">
    <source>
        <dbReference type="Pfam" id="PF16050"/>
    </source>
</evidence>
<dbReference type="SMART" id="SM00174">
    <property type="entry name" value="RHO"/>
    <property type="match status" value="1"/>
</dbReference>
<dbReference type="SMART" id="SM00175">
    <property type="entry name" value="RAB"/>
    <property type="match status" value="1"/>
</dbReference>
<dbReference type="Proteomes" id="UP000479190">
    <property type="component" value="Unassembled WGS sequence"/>
</dbReference>
<dbReference type="InterPro" id="IPR031336">
    <property type="entry name" value="CDC73_C"/>
</dbReference>
<evidence type="ECO:0000256" key="6">
    <source>
        <dbReference type="ARBA" id="ARBA00071106"/>
    </source>
</evidence>
<evidence type="ECO:0000313" key="12">
    <source>
        <dbReference type="EMBL" id="CAB0040219.1"/>
    </source>
</evidence>